<evidence type="ECO:0000313" key="6">
    <source>
        <dbReference type="Proteomes" id="UP000277498"/>
    </source>
</evidence>
<dbReference type="PRINTS" id="PR00080">
    <property type="entry name" value="SDRFAMILY"/>
</dbReference>
<dbReference type="RefSeq" id="WP_124086988.1">
    <property type="nucleotide sequence ID" value="NZ_UXAW01000070.1"/>
</dbReference>
<dbReference type="SUPFAM" id="SSF51735">
    <property type="entry name" value="NAD(P)-binding Rossmann-fold domains"/>
    <property type="match status" value="1"/>
</dbReference>
<keyword evidence="2 5" id="KW-0560">Oxidoreductase</keyword>
<dbReference type="CDD" id="cd05233">
    <property type="entry name" value="SDR_c"/>
    <property type="match status" value="1"/>
</dbReference>
<comment type="similarity">
    <text evidence="1">Belongs to the short-chain dehydrogenases/reductases (SDR) family.</text>
</comment>
<dbReference type="PROSITE" id="PS00061">
    <property type="entry name" value="ADH_SHORT"/>
    <property type="match status" value="1"/>
</dbReference>
<proteinExistence type="inferred from homology"/>
<dbReference type="PRINTS" id="PR00081">
    <property type="entry name" value="GDHRDH"/>
</dbReference>
<organism evidence="5 6">
    <name type="scientific">Pseudogemmobacter humi</name>
    <dbReference type="NCBI Taxonomy" id="2483812"/>
    <lineage>
        <taxon>Bacteria</taxon>
        <taxon>Pseudomonadati</taxon>
        <taxon>Pseudomonadota</taxon>
        <taxon>Alphaproteobacteria</taxon>
        <taxon>Rhodobacterales</taxon>
        <taxon>Paracoccaceae</taxon>
        <taxon>Pseudogemmobacter</taxon>
    </lineage>
</organism>
<dbReference type="PANTHER" id="PTHR24321">
    <property type="entry name" value="DEHYDROGENASES, SHORT CHAIN"/>
    <property type="match status" value="1"/>
</dbReference>
<dbReference type="InterPro" id="IPR002347">
    <property type="entry name" value="SDR_fam"/>
</dbReference>
<dbReference type="InterPro" id="IPR020904">
    <property type="entry name" value="Sc_DH/Rdtase_CS"/>
</dbReference>
<evidence type="ECO:0000256" key="1">
    <source>
        <dbReference type="ARBA" id="ARBA00006484"/>
    </source>
</evidence>
<name>A0A3P5X3J4_9RHOB</name>
<dbReference type="Gene3D" id="3.40.50.720">
    <property type="entry name" value="NAD(P)-binding Rossmann-like Domain"/>
    <property type="match status" value="1"/>
</dbReference>
<evidence type="ECO:0000259" key="4">
    <source>
        <dbReference type="SMART" id="SM00822"/>
    </source>
</evidence>
<keyword evidence="3" id="KW-0520">NAD</keyword>
<dbReference type="NCBIfam" id="NF005559">
    <property type="entry name" value="PRK07231.1"/>
    <property type="match status" value="1"/>
</dbReference>
<dbReference type="InterPro" id="IPR057326">
    <property type="entry name" value="KR_dom"/>
</dbReference>
<dbReference type="SMART" id="SM00822">
    <property type="entry name" value="PKS_KR"/>
    <property type="match status" value="1"/>
</dbReference>
<dbReference type="GO" id="GO:0047936">
    <property type="term" value="F:glucose 1-dehydrogenase [NAD(P)+] activity"/>
    <property type="evidence" value="ECO:0007669"/>
    <property type="project" value="UniProtKB-EC"/>
</dbReference>
<dbReference type="AlphaFoldDB" id="A0A3P5X3J4"/>
<sequence>MRLDGKVAVITGAAHGIGRACAERFLSEGAKVVLADIDAAALDATARGIGSPDRVLARPTDVTRRADVEAAIAAAVAAFGGLDIMVNNAGIVRSQDFLDITEEDYDAVLGVNLKGAFFGTQAAGRRMIAAGTKGVIVNMSSINALLANPSIATYAISKGGMNQITTTAAMAFAPHGIRVVGIGPGTILTDMVSRSIMTSDDARRTILERTPLERCGEPSEIAAVTAFLASSDASYITGQTVFVDGGRMALNYTVPVRD</sequence>
<dbReference type="InterPro" id="IPR036291">
    <property type="entry name" value="NAD(P)-bd_dom_sf"/>
</dbReference>
<evidence type="ECO:0000256" key="3">
    <source>
        <dbReference type="ARBA" id="ARBA00023027"/>
    </source>
</evidence>
<dbReference type="EMBL" id="UXAW01000070">
    <property type="protein sequence ID" value="VDC28675.1"/>
    <property type="molecule type" value="Genomic_DNA"/>
</dbReference>
<evidence type="ECO:0000313" key="5">
    <source>
        <dbReference type="EMBL" id="VDC28675.1"/>
    </source>
</evidence>
<protein>
    <submittedName>
        <fullName evidence="5">Glucose 1-dehydrogenase 1</fullName>
        <ecNumber evidence="5">1.1.1.47</ecNumber>
    </submittedName>
</protein>
<reference evidence="5 6" key="1">
    <citation type="submission" date="2018-11" db="EMBL/GenBank/DDBJ databases">
        <authorList>
            <person name="Criscuolo A."/>
        </authorList>
    </citation>
    <scope>NUCLEOTIDE SEQUENCE [LARGE SCALE GENOMIC DNA]</scope>
    <source>
        <strain evidence="5">ACIP111625</strain>
    </source>
</reference>
<accession>A0A3P5X3J4</accession>
<feature type="domain" description="Ketoreductase" evidence="4">
    <location>
        <begin position="6"/>
        <end position="185"/>
    </location>
</feature>
<keyword evidence="6" id="KW-1185">Reference proteome</keyword>
<dbReference type="FunFam" id="3.40.50.720:FF:000084">
    <property type="entry name" value="Short-chain dehydrogenase reductase"/>
    <property type="match status" value="1"/>
</dbReference>
<evidence type="ECO:0000256" key="2">
    <source>
        <dbReference type="ARBA" id="ARBA00023002"/>
    </source>
</evidence>
<dbReference type="PANTHER" id="PTHR24321:SF8">
    <property type="entry name" value="ESTRADIOL 17-BETA-DEHYDROGENASE 8-RELATED"/>
    <property type="match status" value="1"/>
</dbReference>
<gene>
    <name evidence="5" type="primary">gdhI</name>
    <name evidence="5" type="ORF">XINFAN_02241</name>
</gene>
<dbReference type="OrthoDB" id="9790146at2"/>
<dbReference type="EC" id="1.1.1.47" evidence="5"/>
<dbReference type="Pfam" id="PF13561">
    <property type="entry name" value="adh_short_C2"/>
    <property type="match status" value="1"/>
</dbReference>
<dbReference type="Proteomes" id="UP000277498">
    <property type="component" value="Unassembled WGS sequence"/>
</dbReference>